<keyword evidence="2 10" id="KW-0645">Protease</keyword>
<evidence type="ECO:0000256" key="7">
    <source>
        <dbReference type="ARBA" id="ARBA00022989"/>
    </source>
</evidence>
<evidence type="ECO:0000256" key="8">
    <source>
        <dbReference type="ARBA" id="ARBA00023049"/>
    </source>
</evidence>
<gene>
    <name evidence="13" type="ORF">SAMN04489841_1058</name>
</gene>
<dbReference type="Proteomes" id="UP000199114">
    <property type="component" value="Unassembled WGS sequence"/>
</dbReference>
<organism evidence="13 14">
    <name type="scientific">Natrinema salaciae</name>
    <dbReference type="NCBI Taxonomy" id="1186196"/>
    <lineage>
        <taxon>Archaea</taxon>
        <taxon>Methanobacteriati</taxon>
        <taxon>Methanobacteriota</taxon>
        <taxon>Stenosarchaea group</taxon>
        <taxon>Halobacteria</taxon>
        <taxon>Halobacteriales</taxon>
        <taxon>Natrialbaceae</taxon>
        <taxon>Natrinema</taxon>
    </lineage>
</organism>
<feature type="transmembrane region" description="Helical" evidence="11">
    <location>
        <begin position="55"/>
        <end position="75"/>
    </location>
</feature>
<evidence type="ECO:0000256" key="4">
    <source>
        <dbReference type="ARBA" id="ARBA00022723"/>
    </source>
</evidence>
<dbReference type="InterPro" id="IPR001915">
    <property type="entry name" value="Peptidase_M48"/>
</dbReference>
<protein>
    <submittedName>
        <fullName evidence="13">Heat shock protein HtpX</fullName>
    </submittedName>
</protein>
<dbReference type="GO" id="GO:0004222">
    <property type="term" value="F:metalloendopeptidase activity"/>
    <property type="evidence" value="ECO:0007669"/>
    <property type="project" value="InterPro"/>
</dbReference>
<evidence type="ECO:0000256" key="3">
    <source>
        <dbReference type="ARBA" id="ARBA00022692"/>
    </source>
</evidence>
<evidence type="ECO:0000256" key="6">
    <source>
        <dbReference type="ARBA" id="ARBA00022833"/>
    </source>
</evidence>
<keyword evidence="8 10" id="KW-0482">Metalloprotease</keyword>
<reference evidence="14" key="1">
    <citation type="submission" date="2016-10" db="EMBL/GenBank/DDBJ databases">
        <authorList>
            <person name="Varghese N."/>
            <person name="Submissions S."/>
        </authorList>
    </citation>
    <scope>NUCLEOTIDE SEQUENCE [LARGE SCALE GENOMIC DNA]</scope>
    <source>
        <strain evidence="14">DSM 25055</strain>
    </source>
</reference>
<dbReference type="GO" id="GO:0046872">
    <property type="term" value="F:metal ion binding"/>
    <property type="evidence" value="ECO:0007669"/>
    <property type="project" value="UniProtKB-KW"/>
</dbReference>
<comment type="cofactor">
    <cofactor evidence="10">
        <name>Zn(2+)</name>
        <dbReference type="ChEBI" id="CHEBI:29105"/>
    </cofactor>
    <text evidence="10">Binds 1 zinc ion per subunit.</text>
</comment>
<dbReference type="PANTHER" id="PTHR43221">
    <property type="entry name" value="PROTEASE HTPX"/>
    <property type="match status" value="1"/>
</dbReference>
<name>A0A1H9CJH0_9EURY</name>
<evidence type="ECO:0000313" key="14">
    <source>
        <dbReference type="Proteomes" id="UP000199114"/>
    </source>
</evidence>
<dbReference type="InterPro" id="IPR050083">
    <property type="entry name" value="HtpX_protease"/>
</dbReference>
<evidence type="ECO:0000313" key="13">
    <source>
        <dbReference type="EMBL" id="SEQ00748.1"/>
    </source>
</evidence>
<dbReference type="STRING" id="1186196.SAMN04489841_1058"/>
<evidence type="ECO:0000259" key="12">
    <source>
        <dbReference type="Pfam" id="PF01435"/>
    </source>
</evidence>
<keyword evidence="14" id="KW-1185">Reference proteome</keyword>
<feature type="domain" description="Peptidase M48" evidence="12">
    <location>
        <begin position="100"/>
        <end position="327"/>
    </location>
</feature>
<dbReference type="PANTHER" id="PTHR43221:SF2">
    <property type="entry name" value="PROTEASE HTPX HOMOLOG"/>
    <property type="match status" value="1"/>
</dbReference>
<dbReference type="GO" id="GO:0006508">
    <property type="term" value="P:proteolysis"/>
    <property type="evidence" value="ECO:0007669"/>
    <property type="project" value="UniProtKB-KW"/>
</dbReference>
<dbReference type="Pfam" id="PF01435">
    <property type="entry name" value="Peptidase_M48"/>
    <property type="match status" value="1"/>
</dbReference>
<comment type="similarity">
    <text evidence="10">Belongs to the peptidase M48 family.</text>
</comment>
<keyword evidence="5 10" id="KW-0378">Hydrolase</keyword>
<evidence type="ECO:0000256" key="9">
    <source>
        <dbReference type="ARBA" id="ARBA00023136"/>
    </source>
</evidence>
<feature type="transmembrane region" description="Helical" evidence="11">
    <location>
        <begin position="12"/>
        <end position="43"/>
    </location>
</feature>
<evidence type="ECO:0000256" key="1">
    <source>
        <dbReference type="ARBA" id="ARBA00022475"/>
    </source>
</evidence>
<feature type="transmembrane region" description="Helical" evidence="11">
    <location>
        <begin position="213"/>
        <end position="236"/>
    </location>
</feature>
<dbReference type="Gene3D" id="3.30.2010.10">
    <property type="entry name" value="Metalloproteases ('zincins'), catalytic domain"/>
    <property type="match status" value="1"/>
</dbReference>
<evidence type="ECO:0000256" key="5">
    <source>
        <dbReference type="ARBA" id="ARBA00022801"/>
    </source>
</evidence>
<evidence type="ECO:0000256" key="10">
    <source>
        <dbReference type="RuleBase" id="RU003983"/>
    </source>
</evidence>
<evidence type="ECO:0000256" key="11">
    <source>
        <dbReference type="SAM" id="Phobius"/>
    </source>
</evidence>
<sequence length="329" mass="35494">MVANGERTNLYGLMVILLFGLSVTALLTTVVAGSIITLFLLLIYEFLFQPATLPAAEILVPIICSAGICLLILLVRHERDAPVHTIRSVGASRARREERSELIDTVQLVAHQAVVPVPDVYVAPMDAPVSFTTGFKPQTARLVVSEGLVTLLEQSELEAVIAHEIAHVQNRDAAVMTAVSLPVGSSQRVFRLLSNSTIGVEHGHTSRADLGDALVTAGLILVLPVWIVAVLCWTALSRTREFTADSGAIAITGKPVALATALEKIDSTLAERPSTDLRSAEVSPLAIVEPPRKQPDFGGVPLPTSRLNRIVTTHPSTERRLERLRERDP</sequence>
<proteinExistence type="inferred from homology"/>
<accession>A0A1H9CJH0</accession>
<keyword evidence="4" id="KW-0479">Metal-binding</keyword>
<dbReference type="AlphaFoldDB" id="A0A1H9CJH0"/>
<keyword evidence="13" id="KW-0346">Stress response</keyword>
<keyword evidence="3 11" id="KW-0812">Transmembrane</keyword>
<keyword evidence="6 10" id="KW-0862">Zinc</keyword>
<evidence type="ECO:0000256" key="2">
    <source>
        <dbReference type="ARBA" id="ARBA00022670"/>
    </source>
</evidence>
<keyword evidence="1" id="KW-1003">Cell membrane</keyword>
<keyword evidence="7 11" id="KW-1133">Transmembrane helix</keyword>
<keyword evidence="9 11" id="KW-0472">Membrane</keyword>
<dbReference type="EMBL" id="FOFD01000001">
    <property type="protein sequence ID" value="SEQ00748.1"/>
    <property type="molecule type" value="Genomic_DNA"/>
</dbReference>